<dbReference type="KEGG" id="nta:107804495"/>
<evidence type="ECO:0000256" key="1">
    <source>
        <dbReference type="SAM" id="Coils"/>
    </source>
</evidence>
<keyword evidence="1" id="KW-0175">Coiled coil</keyword>
<dbReference type="Proteomes" id="UP000790787">
    <property type="component" value="Chromosome 6"/>
</dbReference>
<dbReference type="RefSeq" id="XP_016483886.1">
    <property type="nucleotide sequence ID" value="XM_016628400.1"/>
</dbReference>
<reference evidence="2" key="1">
    <citation type="journal article" date="2014" name="Nat. Commun.">
        <title>The tobacco genome sequence and its comparison with those of tomato and potato.</title>
        <authorList>
            <person name="Sierro N."/>
            <person name="Battey J.N."/>
            <person name="Ouadi S."/>
            <person name="Bakaher N."/>
            <person name="Bovet L."/>
            <person name="Willig A."/>
            <person name="Goepfert S."/>
            <person name="Peitsch M.C."/>
            <person name="Ivanov N.V."/>
        </authorList>
    </citation>
    <scope>NUCLEOTIDE SEQUENCE [LARGE SCALE GENOMIC DNA]</scope>
</reference>
<dbReference type="GeneID" id="107804495"/>
<evidence type="ECO:0000313" key="3">
    <source>
        <dbReference type="RefSeq" id="XP_016483886.1"/>
    </source>
</evidence>
<organism evidence="2 3">
    <name type="scientific">Nicotiana tabacum</name>
    <name type="common">Common tobacco</name>
    <dbReference type="NCBI Taxonomy" id="4097"/>
    <lineage>
        <taxon>Eukaryota</taxon>
        <taxon>Viridiplantae</taxon>
        <taxon>Streptophyta</taxon>
        <taxon>Embryophyta</taxon>
        <taxon>Tracheophyta</taxon>
        <taxon>Spermatophyta</taxon>
        <taxon>Magnoliopsida</taxon>
        <taxon>eudicotyledons</taxon>
        <taxon>Gunneridae</taxon>
        <taxon>Pentapetalae</taxon>
        <taxon>asterids</taxon>
        <taxon>lamiids</taxon>
        <taxon>Solanales</taxon>
        <taxon>Solanaceae</taxon>
        <taxon>Nicotianoideae</taxon>
        <taxon>Nicotianeae</taxon>
        <taxon>Nicotiana</taxon>
    </lineage>
</organism>
<protein>
    <submittedName>
        <fullName evidence="3">Uncharacterized protein LOC107804495 isoform X1</fullName>
    </submittedName>
    <submittedName>
        <fullName evidence="3">Uncharacterized protein isoform X1</fullName>
    </submittedName>
</protein>
<accession>A0A1S4B4V9</accession>
<sequence length="265" mass="29423">MNDIVHASLKANLIGTEIIKRVALLDQLVCDSKLEACNWKEQYESLYIDVEYLEESKSTLEQQVWALTSELAVEKASSSQAGKEKACLKTSFSEQLSKASEEIRELKVLLGEKEAYAGELVQNLTQAQKDLRASSDKVCAWESSHASLQVSYTSALAENEKLKNEIVDWERDYEILEDKSTIEVSWAFLNSRCDTLVEASQETFNLESELAKFNETIEKAQQTQDFPSPVAEASVNVEVDTGIPTPSSLVEPAVVDAPTSVPTSF</sequence>
<proteinExistence type="predicted"/>
<reference evidence="3" key="2">
    <citation type="submission" date="2025-08" db="UniProtKB">
        <authorList>
            <consortium name="RefSeq"/>
        </authorList>
    </citation>
    <scope>IDENTIFICATION</scope>
    <source>
        <tissue evidence="3">Leaf</tissue>
    </source>
</reference>
<feature type="coiled-coil region" evidence="1">
    <location>
        <begin position="145"/>
        <end position="179"/>
    </location>
</feature>
<dbReference type="OrthoDB" id="1242136at2759"/>
<gene>
    <name evidence="3" type="primary">LOC107804495</name>
</gene>
<name>A0A1S4B4V9_TOBAC</name>
<keyword evidence="2" id="KW-1185">Reference proteome</keyword>
<dbReference type="PaxDb" id="4097-A0A1S4B4V9"/>
<dbReference type="RefSeq" id="XP_016483886.1">
    <property type="nucleotide sequence ID" value="XM_016628400.2"/>
</dbReference>
<dbReference type="AlphaFoldDB" id="A0A1S4B4V9"/>
<evidence type="ECO:0000313" key="2">
    <source>
        <dbReference type="Proteomes" id="UP000790787"/>
    </source>
</evidence>